<gene>
    <name evidence="2" type="ORF">QQ008_22405</name>
</gene>
<comment type="caution">
    <text evidence="2">The sequence shown here is derived from an EMBL/GenBank/DDBJ whole genome shotgun (WGS) entry which is preliminary data.</text>
</comment>
<proteinExistence type="predicted"/>
<dbReference type="RefSeq" id="WP_346754186.1">
    <property type="nucleotide sequence ID" value="NZ_JAUJEA010000010.1"/>
</dbReference>
<reference evidence="2" key="1">
    <citation type="submission" date="2023-06" db="EMBL/GenBank/DDBJ databases">
        <title>Genomic of Parafulvivirga corallium.</title>
        <authorList>
            <person name="Wang G."/>
        </authorList>
    </citation>
    <scope>NUCLEOTIDE SEQUENCE</scope>
    <source>
        <strain evidence="2">BMA10</strain>
    </source>
</reference>
<evidence type="ECO:0000313" key="3">
    <source>
        <dbReference type="Proteomes" id="UP001172082"/>
    </source>
</evidence>
<name>A0ABT8KTR0_9BACT</name>
<dbReference type="Pfam" id="PF08811">
    <property type="entry name" value="DUF1800"/>
    <property type="match status" value="1"/>
</dbReference>
<evidence type="ECO:0000313" key="2">
    <source>
        <dbReference type="EMBL" id="MDN5204162.1"/>
    </source>
</evidence>
<feature type="region of interest" description="Disordered" evidence="1">
    <location>
        <begin position="1"/>
        <end position="51"/>
    </location>
</feature>
<dbReference type="Proteomes" id="UP001172082">
    <property type="component" value="Unassembled WGS sequence"/>
</dbReference>
<feature type="compositionally biased region" description="Basic and acidic residues" evidence="1">
    <location>
        <begin position="37"/>
        <end position="46"/>
    </location>
</feature>
<protein>
    <submittedName>
        <fullName evidence="2">DUF1800 domain-containing protein</fullName>
    </submittedName>
</protein>
<accession>A0ABT8KTR0</accession>
<sequence length="565" mass="64610">MKALTPEAVRKLITGRSHPPKQSNNFESGSQKKVSSKRQEKARTDTGLEPYSGSWGNQEIAHLLRRTTFGINFNDLANVSSMTLPDLVTSLLQDETLPDPPLNVRDGYTGVPIGQTWVNKSGDFDFNQDKLYSLGAWTMGHMVHQNLTLREKMALFLHNHFVTQVEIVVEARHLYSYNNLLREYALGNFKELTKQMTINPAMLVYLNGNLNEVGAANENYARELFELFTIGKGEQIGEGDYTNYTEQDVLAAARVLTGWVNDYLVNTSNYISEKHDKGDKQFSSAFDNVVLSNNEEQEYIDLIEMIFSKKETARFICRKLYRWFIYYTIDDQVEQQVIDPLAQIMVDNDYELKPVLTTLFNSAHFFDEANRGCLIKSPLDLTIGFFRQFNVAFPDNADLINQYANWRFVYLLALLQEQRLGDPPSVAGWPAYYQEPQFYQIWINAATLPFKRDLTNFFTLGPGYESGDFILGIDPIAMAESVSQPSDPNILIQELIDLLYSIDLIQDQKDFLKEVLIPGLPDFEWTVEWNNYKSDPDDPNKLAAVSSKLRALFSTMLSMAEYQLS</sequence>
<keyword evidence="3" id="KW-1185">Reference proteome</keyword>
<feature type="compositionally biased region" description="Polar residues" evidence="1">
    <location>
        <begin position="20"/>
        <end position="33"/>
    </location>
</feature>
<evidence type="ECO:0000256" key="1">
    <source>
        <dbReference type="SAM" id="MobiDB-lite"/>
    </source>
</evidence>
<dbReference type="InterPro" id="IPR014917">
    <property type="entry name" value="DUF1800"/>
</dbReference>
<organism evidence="2 3">
    <name type="scientific">Splendidivirga corallicola</name>
    <dbReference type="NCBI Taxonomy" id="3051826"/>
    <lineage>
        <taxon>Bacteria</taxon>
        <taxon>Pseudomonadati</taxon>
        <taxon>Bacteroidota</taxon>
        <taxon>Cytophagia</taxon>
        <taxon>Cytophagales</taxon>
        <taxon>Splendidivirgaceae</taxon>
        <taxon>Splendidivirga</taxon>
    </lineage>
</organism>
<dbReference type="EMBL" id="JAUJEA010000010">
    <property type="protein sequence ID" value="MDN5204162.1"/>
    <property type="molecule type" value="Genomic_DNA"/>
</dbReference>